<dbReference type="Proteomes" id="UP001157126">
    <property type="component" value="Unassembled WGS sequence"/>
</dbReference>
<accession>A0ABQ6IWM8</accession>
<keyword evidence="2" id="KW-1133">Transmembrane helix</keyword>
<proteinExistence type="predicted"/>
<protein>
    <recommendedName>
        <fullName evidence="5">Oxaloacetate decarboxylase, gamma chain</fullName>
    </recommendedName>
</protein>
<evidence type="ECO:0008006" key="5">
    <source>
        <dbReference type="Google" id="ProtNLM"/>
    </source>
</evidence>
<keyword evidence="4" id="KW-1185">Reference proteome</keyword>
<evidence type="ECO:0000256" key="1">
    <source>
        <dbReference type="SAM" id="MobiDB-lite"/>
    </source>
</evidence>
<dbReference type="RefSeq" id="WP_284305225.1">
    <property type="nucleotide sequence ID" value="NZ_BSUO01000001.1"/>
</dbReference>
<sequence>MMLETTLTVGIIVVVVSMLVAVIIRTMVAVLGRTGGAAPRPVTTSDTTPVAPAAHGPVTAEGHDPVHVAAITAAVATAFDDSAVVVHIAPARGAAGWTSEARAAHHGSHNVERRSR</sequence>
<evidence type="ECO:0000256" key="2">
    <source>
        <dbReference type="SAM" id="Phobius"/>
    </source>
</evidence>
<evidence type="ECO:0000313" key="3">
    <source>
        <dbReference type="EMBL" id="GMA41698.1"/>
    </source>
</evidence>
<feature type="region of interest" description="Disordered" evidence="1">
    <location>
        <begin position="94"/>
        <end position="116"/>
    </location>
</feature>
<feature type="region of interest" description="Disordered" evidence="1">
    <location>
        <begin position="35"/>
        <end position="61"/>
    </location>
</feature>
<organism evidence="3 4">
    <name type="scientific">Mobilicoccus caccae</name>
    <dbReference type="NCBI Taxonomy" id="1859295"/>
    <lineage>
        <taxon>Bacteria</taxon>
        <taxon>Bacillati</taxon>
        <taxon>Actinomycetota</taxon>
        <taxon>Actinomycetes</taxon>
        <taxon>Micrococcales</taxon>
        <taxon>Dermatophilaceae</taxon>
        <taxon>Mobilicoccus</taxon>
    </lineage>
</organism>
<dbReference type="EMBL" id="BSUO01000001">
    <property type="protein sequence ID" value="GMA41698.1"/>
    <property type="molecule type" value="Genomic_DNA"/>
</dbReference>
<name>A0ABQ6IWM8_9MICO</name>
<keyword evidence="2" id="KW-0472">Membrane</keyword>
<gene>
    <name evidence="3" type="ORF">GCM10025883_37430</name>
</gene>
<keyword evidence="2" id="KW-0812">Transmembrane</keyword>
<comment type="caution">
    <text evidence="3">The sequence shown here is derived from an EMBL/GenBank/DDBJ whole genome shotgun (WGS) entry which is preliminary data.</text>
</comment>
<reference evidence="4" key="1">
    <citation type="journal article" date="2019" name="Int. J. Syst. Evol. Microbiol.">
        <title>The Global Catalogue of Microorganisms (GCM) 10K type strain sequencing project: providing services to taxonomists for standard genome sequencing and annotation.</title>
        <authorList>
            <consortium name="The Broad Institute Genomics Platform"/>
            <consortium name="The Broad Institute Genome Sequencing Center for Infectious Disease"/>
            <person name="Wu L."/>
            <person name="Ma J."/>
        </authorList>
    </citation>
    <scope>NUCLEOTIDE SEQUENCE [LARGE SCALE GENOMIC DNA]</scope>
    <source>
        <strain evidence="4">NBRC 113072</strain>
    </source>
</reference>
<feature type="transmembrane region" description="Helical" evidence="2">
    <location>
        <begin position="6"/>
        <end position="24"/>
    </location>
</feature>
<evidence type="ECO:0000313" key="4">
    <source>
        <dbReference type="Proteomes" id="UP001157126"/>
    </source>
</evidence>